<feature type="domain" description="Peptidase C39" evidence="1">
    <location>
        <begin position="84"/>
        <end position="204"/>
    </location>
</feature>
<dbReference type="AlphaFoldDB" id="A0A315XPG6"/>
<proteinExistence type="predicted"/>
<dbReference type="GO" id="GO:0005524">
    <property type="term" value="F:ATP binding"/>
    <property type="evidence" value="ECO:0007669"/>
    <property type="project" value="InterPro"/>
</dbReference>
<sequence length="346" mass="38595">MYKKVIGVLLCLVFLLSISCVVADDTIETNITLESDDMDVIDEYDTINDDDEIIINEYDEYYENNISFETELPLELNTSGVVMSDDEYSCGAASFATVLNNLGKNITLNEAKIATNSSSVNGTTMKGILDASKKYNLIGVGVQIESTNLKENYIVHMNIIGVNHWSVVKEINEDFIILADPNLGNYKYDLLEFNQYYTNQTIIILNNTNITNSVNIVLPDNYSFISEIGQKAISGKGYAFYLSKKMSYINANPKGYAFSCTVIVQKWGAKVVKISTKKLTKHKIAVKIAYVIKVYSKPNYKGKVETINQPAIFNLSQKAGTTYSGSRTVSFPIKSIKCSISYSHFP</sequence>
<comment type="caution">
    <text evidence="2">The sequence shown here is derived from an EMBL/GenBank/DDBJ whole genome shotgun (WGS) entry which is preliminary data.</text>
</comment>
<evidence type="ECO:0000313" key="2">
    <source>
        <dbReference type="EMBL" id="PWB88276.1"/>
    </source>
</evidence>
<evidence type="ECO:0000313" key="3">
    <source>
        <dbReference type="Proteomes" id="UP000251717"/>
    </source>
</evidence>
<dbReference type="PROSITE" id="PS51257">
    <property type="entry name" value="PROKAR_LIPOPROTEIN"/>
    <property type="match status" value="1"/>
</dbReference>
<dbReference type="Proteomes" id="UP000251717">
    <property type="component" value="Unassembled WGS sequence"/>
</dbReference>
<evidence type="ECO:0000259" key="1">
    <source>
        <dbReference type="PROSITE" id="PS50990"/>
    </source>
</evidence>
<dbReference type="Gene3D" id="3.90.70.10">
    <property type="entry name" value="Cysteine proteinases"/>
    <property type="match status" value="1"/>
</dbReference>
<dbReference type="RefSeq" id="WP_116591115.1">
    <property type="nucleotide sequence ID" value="NZ_MZGS01000010.1"/>
</dbReference>
<dbReference type="PROSITE" id="PS50990">
    <property type="entry name" value="PEPTIDASE_C39"/>
    <property type="match status" value="1"/>
</dbReference>
<keyword evidence="3" id="KW-1185">Reference proteome</keyword>
<gene>
    <name evidence="2" type="ORF">MBBTH_01200</name>
</gene>
<dbReference type="EMBL" id="MZGS01000010">
    <property type="protein sequence ID" value="PWB88276.1"/>
    <property type="molecule type" value="Genomic_DNA"/>
</dbReference>
<protein>
    <submittedName>
        <fullName evidence="2">Peptidase C39 family protein</fullName>
    </submittedName>
</protein>
<accession>A0A315XPG6</accession>
<dbReference type="GO" id="GO:0006508">
    <property type="term" value="P:proteolysis"/>
    <property type="evidence" value="ECO:0007669"/>
    <property type="project" value="InterPro"/>
</dbReference>
<dbReference type="GO" id="GO:0016020">
    <property type="term" value="C:membrane"/>
    <property type="evidence" value="ECO:0007669"/>
    <property type="project" value="InterPro"/>
</dbReference>
<reference evidence="2 3" key="1">
    <citation type="submission" date="2017-03" db="EMBL/GenBank/DDBJ databases">
        <title>Genome sequence of Methanobrevibacter thaueri.</title>
        <authorList>
            <person name="Poehlein A."/>
            <person name="Seedorf H."/>
            <person name="Daniel R."/>
        </authorList>
    </citation>
    <scope>NUCLEOTIDE SEQUENCE [LARGE SCALE GENOMIC DNA]</scope>
    <source>
        <strain evidence="2 3">DSM 11995</strain>
    </source>
</reference>
<name>A0A315XPG6_9EURY</name>
<dbReference type="InterPro" id="IPR005074">
    <property type="entry name" value="Peptidase_C39"/>
</dbReference>
<dbReference type="GO" id="GO:0008233">
    <property type="term" value="F:peptidase activity"/>
    <property type="evidence" value="ECO:0007669"/>
    <property type="project" value="InterPro"/>
</dbReference>
<organism evidence="2 3">
    <name type="scientific">Methanobrevibacter thaueri</name>
    <dbReference type="NCBI Taxonomy" id="190975"/>
    <lineage>
        <taxon>Archaea</taxon>
        <taxon>Methanobacteriati</taxon>
        <taxon>Methanobacteriota</taxon>
        <taxon>Methanomada group</taxon>
        <taxon>Methanobacteria</taxon>
        <taxon>Methanobacteriales</taxon>
        <taxon>Methanobacteriaceae</taxon>
        <taxon>Methanobrevibacter</taxon>
    </lineage>
</organism>
<dbReference type="Pfam" id="PF03412">
    <property type="entry name" value="Peptidase_C39"/>
    <property type="match status" value="1"/>
</dbReference>